<dbReference type="AlphaFoldDB" id="A0A164GJZ6"/>
<keyword evidence="3" id="KW-1185">Reference proteome</keyword>
<feature type="non-terminal residue" evidence="2">
    <location>
        <position position="1"/>
    </location>
</feature>
<evidence type="ECO:0000313" key="2">
    <source>
        <dbReference type="EMBL" id="KZR99049.1"/>
    </source>
</evidence>
<protein>
    <submittedName>
        <fullName evidence="2">Ribosomal protein S6 kinase alpha-5</fullName>
    </submittedName>
</protein>
<keyword evidence="2" id="KW-0808">Transferase</keyword>
<organism evidence="2 3">
    <name type="scientific">Daphnia magna</name>
    <dbReference type="NCBI Taxonomy" id="35525"/>
    <lineage>
        <taxon>Eukaryota</taxon>
        <taxon>Metazoa</taxon>
        <taxon>Ecdysozoa</taxon>
        <taxon>Arthropoda</taxon>
        <taxon>Crustacea</taxon>
        <taxon>Branchiopoda</taxon>
        <taxon>Diplostraca</taxon>
        <taxon>Cladocera</taxon>
        <taxon>Anomopoda</taxon>
        <taxon>Daphniidae</taxon>
        <taxon>Daphnia</taxon>
    </lineage>
</organism>
<sequence length="157" mass="18278">VAFPLHSISLRKSVPGEEARWQRPRNSLRHEGVEEGFHRSKEEDGRTHHDGAPGSRSRPTISVPSDSLLRLPDRRQAPPHSRLVPNFFFVSSSTVFRLLLPLNKAIVPIVLFFYRYVRFPQCKVPKHRYLSSFIFILMIYNFEPNQKKMANFFMSAN</sequence>
<feature type="compositionally biased region" description="Basic and acidic residues" evidence="1">
    <location>
        <begin position="28"/>
        <end position="51"/>
    </location>
</feature>
<accession>A0A164GJZ6</accession>
<proteinExistence type="predicted"/>
<dbReference type="EMBL" id="LRGB01014873">
    <property type="protein sequence ID" value="KZR99049.1"/>
    <property type="molecule type" value="Genomic_DNA"/>
</dbReference>
<evidence type="ECO:0000313" key="3">
    <source>
        <dbReference type="Proteomes" id="UP000076858"/>
    </source>
</evidence>
<gene>
    <name evidence="2" type="ORF">APZ42_005251</name>
</gene>
<evidence type="ECO:0000256" key="1">
    <source>
        <dbReference type="SAM" id="MobiDB-lite"/>
    </source>
</evidence>
<dbReference type="GO" id="GO:0016301">
    <property type="term" value="F:kinase activity"/>
    <property type="evidence" value="ECO:0007669"/>
    <property type="project" value="UniProtKB-KW"/>
</dbReference>
<keyword evidence="2" id="KW-0418">Kinase</keyword>
<reference evidence="2 3" key="1">
    <citation type="submission" date="2016-03" db="EMBL/GenBank/DDBJ databases">
        <title>EvidentialGene: Evidence-directed Construction of Genes on Genomes.</title>
        <authorList>
            <person name="Gilbert D.G."/>
            <person name="Choi J.-H."/>
            <person name="Mockaitis K."/>
            <person name="Colbourne J."/>
            <person name="Pfrender M."/>
        </authorList>
    </citation>
    <scope>NUCLEOTIDE SEQUENCE [LARGE SCALE GENOMIC DNA]</scope>
    <source>
        <strain evidence="2 3">Xinb3</strain>
        <tissue evidence="2">Complete organism</tissue>
    </source>
</reference>
<name>A0A164GJZ6_9CRUS</name>
<dbReference type="Proteomes" id="UP000076858">
    <property type="component" value="Unassembled WGS sequence"/>
</dbReference>
<feature type="region of interest" description="Disordered" evidence="1">
    <location>
        <begin position="14"/>
        <end position="71"/>
    </location>
</feature>
<comment type="caution">
    <text evidence="2">The sequence shown here is derived from an EMBL/GenBank/DDBJ whole genome shotgun (WGS) entry which is preliminary data.</text>
</comment>